<protein>
    <submittedName>
        <fullName evidence="2">Molecular chaperone</fullName>
    </submittedName>
</protein>
<dbReference type="PANTHER" id="PTHR34227">
    <property type="entry name" value="CHAPERONE PROTEIN YCDY"/>
    <property type="match status" value="1"/>
</dbReference>
<dbReference type="Gene3D" id="1.10.260.40">
    <property type="entry name" value="lambda repressor-like DNA-binding domains"/>
    <property type="match status" value="1"/>
</dbReference>
<dbReference type="InterPro" id="IPR020945">
    <property type="entry name" value="DMSO/NO3_reduct_chaperone"/>
</dbReference>
<dbReference type="InterPro" id="IPR050289">
    <property type="entry name" value="TorD/DmsD_chaperones"/>
</dbReference>
<keyword evidence="1" id="KW-0143">Chaperone</keyword>
<dbReference type="Gene3D" id="1.10.3480.10">
    <property type="entry name" value="TorD-like"/>
    <property type="match status" value="1"/>
</dbReference>
<evidence type="ECO:0000256" key="1">
    <source>
        <dbReference type="ARBA" id="ARBA00023186"/>
    </source>
</evidence>
<reference evidence="3" key="1">
    <citation type="journal article" date="2019" name="Int. J. Syst. Evol. Microbiol.">
        <title>The Global Catalogue of Microorganisms (GCM) 10K type strain sequencing project: providing services to taxonomists for standard genome sequencing and annotation.</title>
        <authorList>
            <consortium name="The Broad Institute Genomics Platform"/>
            <consortium name="The Broad Institute Genome Sequencing Center for Infectious Disease"/>
            <person name="Wu L."/>
            <person name="Ma J."/>
        </authorList>
    </citation>
    <scope>NUCLEOTIDE SEQUENCE [LARGE SCALE GENOMIC DNA]</scope>
    <source>
        <strain evidence="3">NBRC 102520</strain>
    </source>
</reference>
<dbReference type="SUPFAM" id="SSF47413">
    <property type="entry name" value="lambda repressor-like DNA-binding domains"/>
    <property type="match status" value="1"/>
</dbReference>
<evidence type="ECO:0000313" key="3">
    <source>
        <dbReference type="Proteomes" id="UP001156905"/>
    </source>
</evidence>
<dbReference type="InterPro" id="IPR031856">
    <property type="entry name" value="YdaS_toxin-like"/>
</dbReference>
<dbReference type="Proteomes" id="UP001156905">
    <property type="component" value="Unassembled WGS sequence"/>
</dbReference>
<sequence length="259" mass="27730">MRDDGLDRAIDAAGGVARLARKIGISQPSVSNWSKVPAQRVMAVEAATGVSRNELRPDLYTEASVSKRPIDPVDAARAQEYALLAMLLSAAPPRKLLDQLAELTGDATPLGRAHAALAEAAAGASVARVEREYFDLFIGLGRGELLPYASYYLTGFLNERPLSRLRADLAALGIERVANGSEPEDHAAILCEIMVGLAGGRFAATCDAQRAFFEKHVAPWMGRLFADIESAESATFYCAVGALGRAFIEIETEAFTFAN</sequence>
<dbReference type="SUPFAM" id="SSF89155">
    <property type="entry name" value="TorD-like"/>
    <property type="match status" value="1"/>
</dbReference>
<dbReference type="PANTHER" id="PTHR34227:SF1">
    <property type="entry name" value="DIMETHYL SULFOXIDE REDUCTASE CHAPERONE-RELATED"/>
    <property type="match status" value="1"/>
</dbReference>
<dbReference type="Pfam" id="PF15943">
    <property type="entry name" value="YdaS_toxin"/>
    <property type="match status" value="1"/>
</dbReference>
<gene>
    <name evidence="2" type="ORF">GCM10007857_03490</name>
</gene>
<proteinExistence type="predicted"/>
<evidence type="ECO:0000313" key="2">
    <source>
        <dbReference type="EMBL" id="GLR83639.1"/>
    </source>
</evidence>
<keyword evidence="3" id="KW-1185">Reference proteome</keyword>
<comment type="caution">
    <text evidence="2">The sequence shown here is derived from an EMBL/GenBank/DDBJ whole genome shotgun (WGS) entry which is preliminary data.</text>
</comment>
<dbReference type="InterPro" id="IPR010982">
    <property type="entry name" value="Lambda_DNA-bd_dom_sf"/>
</dbReference>
<dbReference type="InterPro" id="IPR036411">
    <property type="entry name" value="TorD-like_sf"/>
</dbReference>
<dbReference type="RefSeq" id="WP_284260357.1">
    <property type="nucleotide sequence ID" value="NZ_BSOW01000001.1"/>
</dbReference>
<organism evidence="2 3">
    <name type="scientific">Bradyrhizobium iriomotense</name>
    <dbReference type="NCBI Taxonomy" id="441950"/>
    <lineage>
        <taxon>Bacteria</taxon>
        <taxon>Pseudomonadati</taxon>
        <taxon>Pseudomonadota</taxon>
        <taxon>Alphaproteobacteria</taxon>
        <taxon>Hyphomicrobiales</taxon>
        <taxon>Nitrobacteraceae</taxon>
        <taxon>Bradyrhizobium</taxon>
    </lineage>
</organism>
<dbReference type="EMBL" id="BSOW01000001">
    <property type="protein sequence ID" value="GLR83639.1"/>
    <property type="molecule type" value="Genomic_DNA"/>
</dbReference>
<dbReference type="Pfam" id="PF02613">
    <property type="entry name" value="Nitrate_red_del"/>
    <property type="match status" value="1"/>
</dbReference>
<name>A0ABQ6ANI4_9BRAD</name>
<accession>A0ABQ6ANI4</accession>